<evidence type="ECO:0000256" key="4">
    <source>
        <dbReference type="SAM" id="MobiDB-lite"/>
    </source>
</evidence>
<dbReference type="Gene3D" id="4.10.240.10">
    <property type="entry name" value="Zn(2)-C6 fungal-type DNA-binding domain"/>
    <property type="match status" value="1"/>
</dbReference>
<evidence type="ECO:0000313" key="7">
    <source>
        <dbReference type="EMBL" id="KAK3378509.1"/>
    </source>
</evidence>
<reference evidence="7" key="1">
    <citation type="journal article" date="2023" name="Mol. Phylogenet. Evol.">
        <title>Genome-scale phylogeny and comparative genomics of the fungal order Sordariales.</title>
        <authorList>
            <person name="Hensen N."/>
            <person name="Bonometti L."/>
            <person name="Westerberg I."/>
            <person name="Brannstrom I.O."/>
            <person name="Guillou S."/>
            <person name="Cros-Aarteil S."/>
            <person name="Calhoun S."/>
            <person name="Haridas S."/>
            <person name="Kuo A."/>
            <person name="Mondo S."/>
            <person name="Pangilinan J."/>
            <person name="Riley R."/>
            <person name="LaButti K."/>
            <person name="Andreopoulos B."/>
            <person name="Lipzen A."/>
            <person name="Chen C."/>
            <person name="Yan M."/>
            <person name="Daum C."/>
            <person name="Ng V."/>
            <person name="Clum A."/>
            <person name="Steindorff A."/>
            <person name="Ohm R.A."/>
            <person name="Martin F."/>
            <person name="Silar P."/>
            <person name="Natvig D.O."/>
            <person name="Lalanne C."/>
            <person name="Gautier V."/>
            <person name="Ament-Velasquez S.L."/>
            <person name="Kruys A."/>
            <person name="Hutchinson M.I."/>
            <person name="Powell A.J."/>
            <person name="Barry K."/>
            <person name="Miller A.N."/>
            <person name="Grigoriev I.V."/>
            <person name="Debuchy R."/>
            <person name="Gladieux P."/>
            <person name="Hiltunen Thoren M."/>
            <person name="Johannesson H."/>
        </authorList>
    </citation>
    <scope>NUCLEOTIDE SEQUENCE</scope>
    <source>
        <strain evidence="7">CBS 232.78</strain>
    </source>
</reference>
<keyword evidence="2" id="KW-0479">Metal-binding</keyword>
<dbReference type="GO" id="GO:0008270">
    <property type="term" value="F:zinc ion binding"/>
    <property type="evidence" value="ECO:0007669"/>
    <property type="project" value="InterPro"/>
</dbReference>
<keyword evidence="3" id="KW-0539">Nucleus</keyword>
<evidence type="ECO:0000256" key="3">
    <source>
        <dbReference type="ARBA" id="ARBA00023242"/>
    </source>
</evidence>
<feature type="region of interest" description="Disordered" evidence="4">
    <location>
        <begin position="162"/>
        <end position="183"/>
    </location>
</feature>
<keyword evidence="5" id="KW-1133">Transmembrane helix</keyword>
<dbReference type="Proteomes" id="UP001285441">
    <property type="component" value="Unassembled WGS sequence"/>
</dbReference>
<dbReference type="PROSITE" id="PS50048">
    <property type="entry name" value="ZN2_CY6_FUNGAL_2"/>
    <property type="match status" value="1"/>
</dbReference>
<protein>
    <submittedName>
        <fullName evidence="7">Fungal-specific transcription factor domain-containing protein</fullName>
    </submittedName>
</protein>
<evidence type="ECO:0000313" key="8">
    <source>
        <dbReference type="Proteomes" id="UP001285441"/>
    </source>
</evidence>
<dbReference type="GO" id="GO:0006351">
    <property type="term" value="P:DNA-templated transcription"/>
    <property type="evidence" value="ECO:0007669"/>
    <property type="project" value="InterPro"/>
</dbReference>
<dbReference type="GO" id="GO:0005634">
    <property type="term" value="C:nucleus"/>
    <property type="evidence" value="ECO:0007669"/>
    <property type="project" value="UniProtKB-SubCell"/>
</dbReference>
<dbReference type="GO" id="GO:0003677">
    <property type="term" value="F:DNA binding"/>
    <property type="evidence" value="ECO:0007669"/>
    <property type="project" value="InterPro"/>
</dbReference>
<dbReference type="Pfam" id="PF04082">
    <property type="entry name" value="Fungal_trans"/>
    <property type="match status" value="1"/>
</dbReference>
<dbReference type="CDD" id="cd00067">
    <property type="entry name" value="GAL4"/>
    <property type="match status" value="1"/>
</dbReference>
<evidence type="ECO:0000259" key="6">
    <source>
        <dbReference type="PROSITE" id="PS50048"/>
    </source>
</evidence>
<dbReference type="CDD" id="cd12148">
    <property type="entry name" value="fungal_TF_MHR"/>
    <property type="match status" value="1"/>
</dbReference>
<dbReference type="PROSITE" id="PS00463">
    <property type="entry name" value="ZN2_CY6_FUNGAL_1"/>
    <property type="match status" value="1"/>
</dbReference>
<accession>A0AAE0NDB0</accession>
<dbReference type="EMBL" id="JAULSW010000006">
    <property type="protein sequence ID" value="KAK3378509.1"/>
    <property type="molecule type" value="Genomic_DNA"/>
</dbReference>
<dbReference type="PANTHER" id="PTHR31001">
    <property type="entry name" value="UNCHARACTERIZED TRANSCRIPTIONAL REGULATORY PROTEIN"/>
    <property type="match status" value="1"/>
</dbReference>
<dbReference type="SMART" id="SM00066">
    <property type="entry name" value="GAL4"/>
    <property type="match status" value="1"/>
</dbReference>
<proteinExistence type="predicted"/>
<feature type="region of interest" description="Disordered" evidence="4">
    <location>
        <begin position="690"/>
        <end position="730"/>
    </location>
</feature>
<dbReference type="InterPro" id="IPR050613">
    <property type="entry name" value="Sec_Metabolite_Reg"/>
</dbReference>
<keyword evidence="5" id="KW-0812">Transmembrane</keyword>
<sequence>MADPLPQQPHQPTKRTRVLLSCAPCRASKLKCDRHQPCGQCVKKVRADGCTYAPRPEKLRPARSMAARLKRLEGMVRGMMDVDGVPITSAAAADKTGPIYDSGPAFPVSGPGSSTTAVICAAAPGTFPNQAQVVVGRSTTYVGATHFMAMLDDIEDLKSYFDEEDDESQGEPGHDMPESQSPDMLLIFGSRPTTKQELLELLPSRAVVDRLVQRYFTAHSPSLSVIHRPEFAKLYSEFWADPESAELHWLALLFLILSLGVFFSTFMAPHELEADADAAPMERFRRYRGAAASALVTGRYTSAHVTVLQPFLLFVEAEFLTNRASQMNCYLLTSVCIRLMLRMGLHRDPSKLAHITPFDGEIRRRMWHLAIQLELMVSFHMGLPSMVHSIESDTALPRNLIDDDLDVNCTELPPSRPDSEYTWQTYPRWKATICAVFGQIARQANSLTIPAYHDVMKLDNLLESKWAQIPSIMKLKPLEDTIADPPSIVNQRFGLSSLYQKARCVLHRRYIIEAAPKPEHAYSRRVCLESAMKLLEGQSTIHVAALPGGLMRMNGWFVMSLAIHDFLLAAMVVYLVLQNDTYDVIAAEWDDGGAVRLPDKDHLYGLLTRSHRIWIAVYQCAPVFKKAADILDTMVKKLGSLGFGSGQHSGSSDAGNNHGRREEAPASSWRQSFSQQRVMESISVGGLSIDDDHHHPWYPEPPGVSPEPQMEPLTRSDLGPHHHYHHHHTGVSVNTLDPSQWLGTGINEMDWSTFDSAIQSENTIPPGSTLADGGGGGGWNLQGGGSSMVDNFHYVSGSQGTWK</sequence>
<evidence type="ECO:0000256" key="2">
    <source>
        <dbReference type="ARBA" id="ARBA00022723"/>
    </source>
</evidence>
<dbReference type="SMART" id="SM00906">
    <property type="entry name" value="Fungal_trans"/>
    <property type="match status" value="1"/>
</dbReference>
<dbReference type="Pfam" id="PF00172">
    <property type="entry name" value="Zn_clus"/>
    <property type="match status" value="1"/>
</dbReference>
<dbReference type="PANTHER" id="PTHR31001:SF49">
    <property type="entry name" value="ZN(II)2CYS6 TRANSCRIPTION FACTOR (EUROFUNG)"/>
    <property type="match status" value="1"/>
</dbReference>
<gene>
    <name evidence="7" type="ORF">B0H63DRAFT_249474</name>
</gene>
<feature type="region of interest" description="Disordered" evidence="4">
    <location>
        <begin position="645"/>
        <end position="674"/>
    </location>
</feature>
<keyword evidence="5" id="KW-0472">Membrane</keyword>
<dbReference type="AlphaFoldDB" id="A0AAE0NDB0"/>
<feature type="domain" description="Zn(2)-C6 fungal-type" evidence="6">
    <location>
        <begin position="21"/>
        <end position="52"/>
    </location>
</feature>
<dbReference type="InterPro" id="IPR007219">
    <property type="entry name" value="XnlR_reg_dom"/>
</dbReference>
<dbReference type="GO" id="GO:0000981">
    <property type="term" value="F:DNA-binding transcription factor activity, RNA polymerase II-specific"/>
    <property type="evidence" value="ECO:0007669"/>
    <property type="project" value="InterPro"/>
</dbReference>
<dbReference type="SUPFAM" id="SSF57701">
    <property type="entry name" value="Zn2/Cys6 DNA-binding domain"/>
    <property type="match status" value="1"/>
</dbReference>
<evidence type="ECO:0000256" key="5">
    <source>
        <dbReference type="SAM" id="Phobius"/>
    </source>
</evidence>
<name>A0AAE0NDB0_9PEZI</name>
<feature type="transmembrane region" description="Helical" evidence="5">
    <location>
        <begin position="556"/>
        <end position="577"/>
    </location>
</feature>
<organism evidence="7 8">
    <name type="scientific">Podospora didyma</name>
    <dbReference type="NCBI Taxonomy" id="330526"/>
    <lineage>
        <taxon>Eukaryota</taxon>
        <taxon>Fungi</taxon>
        <taxon>Dikarya</taxon>
        <taxon>Ascomycota</taxon>
        <taxon>Pezizomycotina</taxon>
        <taxon>Sordariomycetes</taxon>
        <taxon>Sordariomycetidae</taxon>
        <taxon>Sordariales</taxon>
        <taxon>Podosporaceae</taxon>
        <taxon>Podospora</taxon>
    </lineage>
</organism>
<comment type="caution">
    <text evidence="7">The sequence shown here is derived from an EMBL/GenBank/DDBJ whole genome shotgun (WGS) entry which is preliminary data.</text>
</comment>
<dbReference type="InterPro" id="IPR036864">
    <property type="entry name" value="Zn2-C6_fun-type_DNA-bd_sf"/>
</dbReference>
<evidence type="ECO:0000256" key="1">
    <source>
        <dbReference type="ARBA" id="ARBA00004123"/>
    </source>
</evidence>
<keyword evidence="8" id="KW-1185">Reference proteome</keyword>
<comment type="subcellular location">
    <subcellularLocation>
        <location evidence="1">Nucleus</location>
    </subcellularLocation>
</comment>
<reference evidence="7" key="2">
    <citation type="submission" date="2023-06" db="EMBL/GenBank/DDBJ databases">
        <authorList>
            <consortium name="Lawrence Berkeley National Laboratory"/>
            <person name="Haridas S."/>
            <person name="Hensen N."/>
            <person name="Bonometti L."/>
            <person name="Westerberg I."/>
            <person name="Brannstrom I.O."/>
            <person name="Guillou S."/>
            <person name="Cros-Aarteil S."/>
            <person name="Calhoun S."/>
            <person name="Kuo A."/>
            <person name="Mondo S."/>
            <person name="Pangilinan J."/>
            <person name="Riley R."/>
            <person name="LaButti K."/>
            <person name="Andreopoulos B."/>
            <person name="Lipzen A."/>
            <person name="Chen C."/>
            <person name="Yanf M."/>
            <person name="Daum C."/>
            <person name="Ng V."/>
            <person name="Clum A."/>
            <person name="Steindorff A."/>
            <person name="Ohm R."/>
            <person name="Martin F."/>
            <person name="Silar P."/>
            <person name="Natvig D."/>
            <person name="Lalanne C."/>
            <person name="Gautier V."/>
            <person name="Ament-velasquez S.L."/>
            <person name="Kruys A."/>
            <person name="Hutchinson M.I."/>
            <person name="Powell A.J."/>
            <person name="Barry K."/>
            <person name="Miller A.N."/>
            <person name="Grigoriev I.V."/>
            <person name="Debuchy R."/>
            <person name="Gladieux P."/>
            <person name="Thoren M.H."/>
            <person name="Johannesson H."/>
        </authorList>
    </citation>
    <scope>NUCLEOTIDE SEQUENCE</scope>
    <source>
        <strain evidence="7">CBS 232.78</strain>
    </source>
</reference>
<dbReference type="InterPro" id="IPR001138">
    <property type="entry name" value="Zn2Cys6_DnaBD"/>
</dbReference>